<sequence>MRAPALGATLLRCALYLGPLSVAVAAAGPLGRVARPVTAGTLLLGWSLAHALTGVGAVIARRSGRGPAATVVARGFAAAAALWVALVLVAPAGLIGPDRGLAVTVGLCGLLSLGTVTVALVTRTEAAVVRWSLPCWLLAALGIAGTVGDTLAETVPVTALVPGAVALAAARAFRPVLGSSPVGRLRPGDLRHGGMRLLLGAAQAACVALLWHAGPPAATSLAVVPLLAAGPILEALIAWHRRQVQAGLDVSESDAEFREHLSGVTVVTIAALLPPLAAGTALAAAAYRMPGGTRGAVLVLAGGILLSGILAITLLLGWRGRTGIATLLAAAPPTVAVAVPAVGAPPVAPLPTAVALLVATHLAGLLIVARTAADPRRTP</sequence>
<proteinExistence type="predicted"/>
<dbReference type="Proteomes" id="UP000182486">
    <property type="component" value="Unassembled WGS sequence"/>
</dbReference>
<reference evidence="2 3" key="1">
    <citation type="submission" date="2016-09" db="EMBL/GenBank/DDBJ databases">
        <title>Couchioplanes caeruleus draft genome sequence.</title>
        <authorList>
            <person name="Sheehan J."/>
            <person name="Caffrey P."/>
        </authorList>
    </citation>
    <scope>NUCLEOTIDE SEQUENCE [LARGE SCALE GENOMIC DNA]</scope>
    <source>
        <strain evidence="2 3">DSM 43634</strain>
    </source>
</reference>
<evidence type="ECO:0000313" key="3">
    <source>
        <dbReference type="Proteomes" id="UP000182486"/>
    </source>
</evidence>
<gene>
    <name evidence="2" type="ORF">BG844_13670</name>
</gene>
<feature type="transmembrane region" description="Helical" evidence="1">
    <location>
        <begin position="350"/>
        <end position="369"/>
    </location>
</feature>
<evidence type="ECO:0000256" key="1">
    <source>
        <dbReference type="SAM" id="Phobius"/>
    </source>
</evidence>
<feature type="transmembrane region" description="Helical" evidence="1">
    <location>
        <begin position="194"/>
        <end position="211"/>
    </location>
</feature>
<feature type="transmembrane region" description="Helical" evidence="1">
    <location>
        <begin position="217"/>
        <end position="239"/>
    </location>
</feature>
<feature type="transmembrane region" description="Helical" evidence="1">
    <location>
        <begin position="101"/>
        <end position="121"/>
    </location>
</feature>
<keyword evidence="1" id="KW-0812">Transmembrane</keyword>
<keyword evidence="1" id="KW-1133">Transmembrane helix</keyword>
<accession>A0A1K0FLX8</accession>
<feature type="transmembrane region" description="Helical" evidence="1">
    <location>
        <begin position="324"/>
        <end position="344"/>
    </location>
</feature>
<feature type="transmembrane region" description="Helical" evidence="1">
    <location>
        <begin position="37"/>
        <end position="59"/>
    </location>
</feature>
<comment type="caution">
    <text evidence="2">The sequence shown here is derived from an EMBL/GenBank/DDBJ whole genome shotgun (WGS) entry which is preliminary data.</text>
</comment>
<dbReference type="AlphaFoldDB" id="A0A1K0FLX8"/>
<evidence type="ECO:0000313" key="2">
    <source>
        <dbReference type="EMBL" id="OJF13736.1"/>
    </source>
</evidence>
<keyword evidence="1" id="KW-0472">Membrane</keyword>
<feature type="transmembrane region" description="Helical" evidence="1">
    <location>
        <begin position="296"/>
        <end position="317"/>
    </location>
</feature>
<feature type="transmembrane region" description="Helical" evidence="1">
    <location>
        <begin position="71"/>
        <end position="95"/>
    </location>
</feature>
<dbReference type="EMBL" id="MEIA01000137">
    <property type="protein sequence ID" value="OJF13736.1"/>
    <property type="molecule type" value="Genomic_DNA"/>
</dbReference>
<feature type="transmembrane region" description="Helical" evidence="1">
    <location>
        <begin position="154"/>
        <end position="173"/>
    </location>
</feature>
<feature type="transmembrane region" description="Helical" evidence="1">
    <location>
        <begin position="260"/>
        <end position="284"/>
    </location>
</feature>
<protein>
    <submittedName>
        <fullName evidence="2">Uncharacterized protein</fullName>
    </submittedName>
</protein>
<feature type="transmembrane region" description="Helical" evidence="1">
    <location>
        <begin position="128"/>
        <end position="148"/>
    </location>
</feature>
<organism evidence="2 3">
    <name type="scientific">Couchioplanes caeruleus subsp. caeruleus</name>
    <dbReference type="NCBI Taxonomy" id="56427"/>
    <lineage>
        <taxon>Bacteria</taxon>
        <taxon>Bacillati</taxon>
        <taxon>Actinomycetota</taxon>
        <taxon>Actinomycetes</taxon>
        <taxon>Micromonosporales</taxon>
        <taxon>Micromonosporaceae</taxon>
        <taxon>Couchioplanes</taxon>
    </lineage>
</organism>
<name>A0A1K0FLX8_9ACTN</name>
<keyword evidence="3" id="KW-1185">Reference proteome</keyword>